<keyword evidence="5" id="KW-0520">NAD</keyword>
<dbReference type="EMBL" id="JBHUPB010000006">
    <property type="protein sequence ID" value="MFD2967378.1"/>
    <property type="molecule type" value="Genomic_DNA"/>
</dbReference>
<dbReference type="RefSeq" id="WP_320186265.1">
    <property type="nucleotide sequence ID" value="NZ_CP138332.1"/>
</dbReference>
<dbReference type="PANTHER" id="PTHR46091:SF3">
    <property type="entry name" value="AMINE OXIDASE DOMAIN-CONTAINING PROTEIN"/>
    <property type="match status" value="1"/>
</dbReference>
<dbReference type="InterPro" id="IPR036188">
    <property type="entry name" value="FAD/NAD-bd_sf"/>
</dbReference>
<dbReference type="SUPFAM" id="SSF51905">
    <property type="entry name" value="FAD/NAD(P)-binding domain"/>
    <property type="match status" value="1"/>
</dbReference>
<dbReference type="Gene3D" id="3.50.50.60">
    <property type="entry name" value="FAD/NAD(P)-binding domain"/>
    <property type="match status" value="2"/>
</dbReference>
<keyword evidence="4" id="KW-0521">NADP</keyword>
<dbReference type="InterPro" id="IPR052206">
    <property type="entry name" value="Retinol_saturase"/>
</dbReference>
<gene>
    <name evidence="7" type="ORF">ACFS7Y_08265</name>
</gene>
<dbReference type="InterPro" id="IPR002937">
    <property type="entry name" value="Amino_oxidase"/>
</dbReference>
<sequence length="509" mass="56748">MSPDSSKYDVVIVGSGLGGLVTAVTLAKEGMRVCVLEKNNQFGGNLQTFARHKKLFDTGVHYIGGLGKGQNLYQYFSYLGIMQQLDVERMPTVFDRITFGDQEAVFPIAQGYSAFVDYLLPYFPKERKALQQYVEDLDYVCHAFPLYYVEDGDGYKTEVLHRSVKAYFADLTADEKLRAVLVGNNFLYAGEDDKTPFYVHALALNSYLLGAYRCPRGGSQISKALIKELRRLGGVAFKREEVRSVTMEAGKIAQVGTSSGKQFVADLFVMNIDPKRALKLVGREYFRKPFFDRVQQLPVTTSACSVHVVLKPNSIPYEASNLYYHDSIASVWGAARYSLEDWPSMFMLSMTADPQNPGYADTLTLLSYMHFEEVAPWGDTHNTVVKPGSRGEEYSCFKADRAHLLLEKATKFIPGLGEATMHVHVSTPLSYRDYIGMHEGNLYGHVKDVEDPLKTFISPKTKVENLFLTGHGIYMHGILGVTVGAIATCAEIVGKPTLLEKIKAAQDND</sequence>
<dbReference type="PANTHER" id="PTHR46091">
    <property type="entry name" value="BLR7054 PROTEIN"/>
    <property type="match status" value="1"/>
</dbReference>
<evidence type="ECO:0000313" key="8">
    <source>
        <dbReference type="Proteomes" id="UP001597525"/>
    </source>
</evidence>
<evidence type="ECO:0000313" key="7">
    <source>
        <dbReference type="EMBL" id="MFD2967378.1"/>
    </source>
</evidence>
<proteinExistence type="predicted"/>
<evidence type="ECO:0000256" key="4">
    <source>
        <dbReference type="ARBA" id="ARBA00022857"/>
    </source>
</evidence>
<evidence type="ECO:0000256" key="2">
    <source>
        <dbReference type="ARBA" id="ARBA00022729"/>
    </source>
</evidence>
<evidence type="ECO:0000256" key="1">
    <source>
        <dbReference type="ARBA" id="ARBA00022630"/>
    </source>
</evidence>
<evidence type="ECO:0000259" key="6">
    <source>
        <dbReference type="Pfam" id="PF01593"/>
    </source>
</evidence>
<keyword evidence="2" id="KW-0732">Signal</keyword>
<reference evidence="8" key="1">
    <citation type="journal article" date="2019" name="Int. J. Syst. Evol. Microbiol.">
        <title>The Global Catalogue of Microorganisms (GCM) 10K type strain sequencing project: providing services to taxonomists for standard genome sequencing and annotation.</title>
        <authorList>
            <consortium name="The Broad Institute Genomics Platform"/>
            <consortium name="The Broad Institute Genome Sequencing Center for Infectious Disease"/>
            <person name="Wu L."/>
            <person name="Ma J."/>
        </authorList>
    </citation>
    <scope>NUCLEOTIDE SEQUENCE [LARGE SCALE GENOMIC DNA]</scope>
    <source>
        <strain evidence="8">KCTC 22814</strain>
    </source>
</reference>
<evidence type="ECO:0000256" key="5">
    <source>
        <dbReference type="ARBA" id="ARBA00023027"/>
    </source>
</evidence>
<evidence type="ECO:0000256" key="3">
    <source>
        <dbReference type="ARBA" id="ARBA00022827"/>
    </source>
</evidence>
<name>A0ABW6BG06_9SPHI</name>
<dbReference type="Pfam" id="PF01593">
    <property type="entry name" value="Amino_oxidase"/>
    <property type="match status" value="1"/>
</dbReference>
<keyword evidence="3" id="KW-0274">FAD</keyword>
<keyword evidence="1" id="KW-0285">Flavoprotein</keyword>
<feature type="domain" description="Amine oxidase" evidence="6">
    <location>
        <begin position="17"/>
        <end position="314"/>
    </location>
</feature>
<accession>A0ABW6BG06</accession>
<keyword evidence="8" id="KW-1185">Reference proteome</keyword>
<dbReference type="Proteomes" id="UP001597525">
    <property type="component" value="Unassembled WGS sequence"/>
</dbReference>
<protein>
    <submittedName>
        <fullName evidence="7">NAD(P)/FAD-dependent oxidoreductase</fullName>
    </submittedName>
</protein>
<organism evidence="7 8">
    <name type="scientific">Sphingobacterium bambusae</name>
    <dbReference type="NCBI Taxonomy" id="662858"/>
    <lineage>
        <taxon>Bacteria</taxon>
        <taxon>Pseudomonadati</taxon>
        <taxon>Bacteroidota</taxon>
        <taxon>Sphingobacteriia</taxon>
        <taxon>Sphingobacteriales</taxon>
        <taxon>Sphingobacteriaceae</taxon>
        <taxon>Sphingobacterium</taxon>
    </lineage>
</organism>
<comment type="caution">
    <text evidence="7">The sequence shown here is derived from an EMBL/GenBank/DDBJ whole genome shotgun (WGS) entry which is preliminary data.</text>
</comment>